<reference evidence="1" key="1">
    <citation type="submission" date="2020-08" db="EMBL/GenBank/DDBJ databases">
        <title>Plant Genome Project.</title>
        <authorList>
            <person name="Zhang R.-G."/>
        </authorList>
    </citation>
    <scope>NUCLEOTIDE SEQUENCE</scope>
    <source>
        <strain evidence="1">WSP0</strain>
        <tissue evidence="1">Leaf</tissue>
    </source>
</reference>
<evidence type="ECO:0000313" key="2">
    <source>
        <dbReference type="Proteomes" id="UP000823749"/>
    </source>
</evidence>
<accession>A0AAV6I9N5</accession>
<organism evidence="1 2">
    <name type="scientific">Rhododendron griersonianum</name>
    <dbReference type="NCBI Taxonomy" id="479676"/>
    <lineage>
        <taxon>Eukaryota</taxon>
        <taxon>Viridiplantae</taxon>
        <taxon>Streptophyta</taxon>
        <taxon>Embryophyta</taxon>
        <taxon>Tracheophyta</taxon>
        <taxon>Spermatophyta</taxon>
        <taxon>Magnoliopsida</taxon>
        <taxon>eudicotyledons</taxon>
        <taxon>Gunneridae</taxon>
        <taxon>Pentapetalae</taxon>
        <taxon>asterids</taxon>
        <taxon>Ericales</taxon>
        <taxon>Ericaceae</taxon>
        <taxon>Ericoideae</taxon>
        <taxon>Rhodoreae</taxon>
        <taxon>Rhododendron</taxon>
    </lineage>
</organism>
<comment type="caution">
    <text evidence="1">The sequence shown here is derived from an EMBL/GenBank/DDBJ whole genome shotgun (WGS) entry which is preliminary data.</text>
</comment>
<name>A0AAV6I9N5_9ERIC</name>
<proteinExistence type="predicted"/>
<dbReference type="EMBL" id="JACTNZ010000011">
    <property type="protein sequence ID" value="KAG5524515.1"/>
    <property type="molecule type" value="Genomic_DNA"/>
</dbReference>
<dbReference type="AlphaFoldDB" id="A0AAV6I9N5"/>
<keyword evidence="2" id="KW-1185">Reference proteome</keyword>
<gene>
    <name evidence="1" type="ORF">RHGRI_031246</name>
</gene>
<protein>
    <submittedName>
        <fullName evidence="1">Uncharacterized protein</fullName>
    </submittedName>
</protein>
<evidence type="ECO:0000313" key="1">
    <source>
        <dbReference type="EMBL" id="KAG5524515.1"/>
    </source>
</evidence>
<dbReference type="Proteomes" id="UP000823749">
    <property type="component" value="Chromosome 11"/>
</dbReference>
<sequence>MSPNPTPYPNPPTIATTANNLRRQTDRLSMNIFPLYLPPSSPSFLHRPKTMATAAALQEVVAVEITATAATDGDDDDGRDYREMKRLTGLDLDLFMGFGYEAFYVGSRSPEIMEVMGSRWSGDGGFWRCCGSWGCGGIGDRVNEVEWWRRRSVTGVELVAIK</sequence>